<dbReference type="OrthoDB" id="9809324at2"/>
<dbReference type="InterPro" id="IPR027417">
    <property type="entry name" value="P-loop_NTPase"/>
</dbReference>
<dbReference type="STRING" id="1121131.SAMN02745229_03642"/>
<dbReference type="RefSeq" id="WP_073389879.1">
    <property type="nucleotide sequence ID" value="NZ_FQXK01000040.1"/>
</dbReference>
<keyword evidence="3" id="KW-1185">Reference proteome</keyword>
<evidence type="ECO:0000259" key="1">
    <source>
        <dbReference type="Pfam" id="PF13304"/>
    </source>
</evidence>
<name>A0A1M6E0V7_BUTFI</name>
<dbReference type="InterPro" id="IPR003959">
    <property type="entry name" value="ATPase_AAA_core"/>
</dbReference>
<dbReference type="GO" id="GO:0016887">
    <property type="term" value="F:ATP hydrolysis activity"/>
    <property type="evidence" value="ECO:0007669"/>
    <property type="project" value="InterPro"/>
</dbReference>
<dbReference type="Proteomes" id="UP000184278">
    <property type="component" value="Unassembled WGS sequence"/>
</dbReference>
<organism evidence="2 3">
    <name type="scientific">Butyrivibrio fibrisolvens DSM 3071</name>
    <dbReference type="NCBI Taxonomy" id="1121131"/>
    <lineage>
        <taxon>Bacteria</taxon>
        <taxon>Bacillati</taxon>
        <taxon>Bacillota</taxon>
        <taxon>Clostridia</taxon>
        <taxon>Lachnospirales</taxon>
        <taxon>Lachnospiraceae</taxon>
        <taxon>Butyrivibrio</taxon>
    </lineage>
</organism>
<evidence type="ECO:0000313" key="3">
    <source>
        <dbReference type="Proteomes" id="UP000184278"/>
    </source>
</evidence>
<feature type="domain" description="ATPase AAA-type core" evidence="1">
    <location>
        <begin position="47"/>
        <end position="349"/>
    </location>
</feature>
<dbReference type="PANTHER" id="PTHR40396">
    <property type="entry name" value="ATPASE-LIKE PROTEIN"/>
    <property type="match status" value="1"/>
</dbReference>
<dbReference type="GeneID" id="89509919"/>
<evidence type="ECO:0000313" key="2">
    <source>
        <dbReference type="EMBL" id="SHI79137.1"/>
    </source>
</evidence>
<proteinExistence type="predicted"/>
<dbReference type="SUPFAM" id="SSF52540">
    <property type="entry name" value="P-loop containing nucleoside triphosphate hydrolases"/>
    <property type="match status" value="1"/>
</dbReference>
<dbReference type="Gene3D" id="3.40.50.300">
    <property type="entry name" value="P-loop containing nucleotide triphosphate hydrolases"/>
    <property type="match status" value="1"/>
</dbReference>
<dbReference type="Pfam" id="PF13304">
    <property type="entry name" value="AAA_21"/>
    <property type="match status" value="1"/>
</dbReference>
<protein>
    <recommendedName>
        <fullName evidence="1">ATPase AAA-type core domain-containing protein</fullName>
    </recommendedName>
</protein>
<sequence>MIIEIRAKNCFAFDEQIAFSMKADMRNKKFASNVHKENNFNVLKTAGIYGPNNAGKTCLIRCIKAIKSVLLNKKNGLMSNIFTDNDICELGVTFLSGGRKFSYDFKYDVKKEAYVFESFIEVLKDQYNNEKEVCWLKRDTLNEEYECIDTELLTMMPVVAKNNVIFHLIDSTKFKALNEMKEVLVGFAEKIDVINMNNIPMEHTIDLMKNKNQLQQKVVDFIKNADLYMGNFEYVEMGNVKLNAGDADEKPEEKVLDVPDSVMDQIRLVSTYKGVQVPSMLFDSTGTKKIAAMASYVIEALEQGRILVVDELDSSIHFKLTRATVAMFNNELNTDAQMIFTVHDINLMDCKRLFRKEQIWFVDKDEKGVYVYSLSDFTAENGVRDTSDIIEKYRKGAFAALPDPELINSLLSIKGNVKGAVADGE</sequence>
<dbReference type="PANTHER" id="PTHR40396:SF1">
    <property type="entry name" value="ATPASE AAA-TYPE CORE DOMAIN-CONTAINING PROTEIN"/>
    <property type="match status" value="1"/>
</dbReference>
<dbReference type="EMBL" id="FQXK01000040">
    <property type="protein sequence ID" value="SHI79137.1"/>
    <property type="molecule type" value="Genomic_DNA"/>
</dbReference>
<dbReference type="AlphaFoldDB" id="A0A1M6E0V7"/>
<reference evidence="3" key="1">
    <citation type="submission" date="2016-11" db="EMBL/GenBank/DDBJ databases">
        <authorList>
            <person name="Varghese N."/>
            <person name="Submissions S."/>
        </authorList>
    </citation>
    <scope>NUCLEOTIDE SEQUENCE [LARGE SCALE GENOMIC DNA]</scope>
    <source>
        <strain evidence="3">DSM 3071</strain>
    </source>
</reference>
<accession>A0A1M6E0V7</accession>
<dbReference type="GO" id="GO:0005524">
    <property type="term" value="F:ATP binding"/>
    <property type="evidence" value="ECO:0007669"/>
    <property type="project" value="InterPro"/>
</dbReference>
<gene>
    <name evidence="2" type="ORF">SAMN02745229_03642</name>
</gene>